<dbReference type="SUPFAM" id="SSF57667">
    <property type="entry name" value="beta-beta-alpha zinc fingers"/>
    <property type="match status" value="2"/>
</dbReference>
<protein>
    <submittedName>
        <fullName evidence="14">Zinc finger protein WIP3-like</fullName>
    </submittedName>
</protein>
<dbReference type="InterPro" id="IPR043584">
    <property type="entry name" value="WIP1/2/3/4/5/6"/>
</dbReference>
<dbReference type="SMART" id="SM00355">
    <property type="entry name" value="ZnF_C2H2"/>
    <property type="match status" value="3"/>
</dbReference>
<keyword evidence="3" id="KW-0677">Repeat</keyword>
<gene>
    <name evidence="14" type="primary">LOC111012551</name>
</gene>
<dbReference type="Pfam" id="PF23115">
    <property type="entry name" value="zf-C2H2_STOP2_3rd"/>
    <property type="match status" value="1"/>
</dbReference>
<dbReference type="FunFam" id="3.30.160.60:FF:000523">
    <property type="entry name" value="Zinc finger protein WIP2"/>
    <property type="match status" value="1"/>
</dbReference>
<feature type="region of interest" description="Disordered" evidence="11">
    <location>
        <begin position="30"/>
        <end position="50"/>
    </location>
</feature>
<dbReference type="InterPro" id="IPR013087">
    <property type="entry name" value="Znf_C2H2_type"/>
</dbReference>
<dbReference type="PROSITE" id="PS00028">
    <property type="entry name" value="ZINC_FINGER_C2H2_1"/>
    <property type="match status" value="1"/>
</dbReference>
<accession>A0A6J1CMP2</accession>
<organism evidence="13 14">
    <name type="scientific">Momordica charantia</name>
    <name type="common">Bitter gourd</name>
    <name type="synonym">Balsam pear</name>
    <dbReference type="NCBI Taxonomy" id="3673"/>
    <lineage>
        <taxon>Eukaryota</taxon>
        <taxon>Viridiplantae</taxon>
        <taxon>Streptophyta</taxon>
        <taxon>Embryophyta</taxon>
        <taxon>Tracheophyta</taxon>
        <taxon>Spermatophyta</taxon>
        <taxon>Magnoliopsida</taxon>
        <taxon>eudicotyledons</taxon>
        <taxon>Gunneridae</taxon>
        <taxon>Pentapetalae</taxon>
        <taxon>rosids</taxon>
        <taxon>fabids</taxon>
        <taxon>Cucurbitales</taxon>
        <taxon>Cucurbitaceae</taxon>
        <taxon>Momordiceae</taxon>
        <taxon>Momordica</taxon>
    </lineage>
</organism>
<dbReference type="InterPro" id="IPR036236">
    <property type="entry name" value="Znf_C2H2_sf"/>
</dbReference>
<dbReference type="Pfam" id="PF00096">
    <property type="entry name" value="zf-C2H2"/>
    <property type="match status" value="1"/>
</dbReference>
<dbReference type="InterPro" id="IPR059161">
    <property type="entry name" value="Znf-C2H2_STOP1/2_3rd"/>
</dbReference>
<evidence type="ECO:0000259" key="12">
    <source>
        <dbReference type="PROSITE" id="PS50157"/>
    </source>
</evidence>
<dbReference type="PANTHER" id="PTHR45878:SF1">
    <property type="entry name" value="ZINC FINGER PROTEIN WIP2"/>
    <property type="match status" value="1"/>
</dbReference>
<feature type="domain" description="C2H2-type" evidence="12">
    <location>
        <begin position="168"/>
        <end position="195"/>
    </location>
</feature>
<reference evidence="14" key="1">
    <citation type="submission" date="2025-08" db="UniProtKB">
        <authorList>
            <consortium name="RefSeq"/>
        </authorList>
    </citation>
    <scope>IDENTIFICATION</scope>
    <source>
        <strain evidence="14">OHB3-1</strain>
    </source>
</reference>
<keyword evidence="5" id="KW-0862">Zinc</keyword>
<dbReference type="GO" id="GO:0008270">
    <property type="term" value="F:zinc ion binding"/>
    <property type="evidence" value="ECO:0007669"/>
    <property type="project" value="UniProtKB-KW"/>
</dbReference>
<dbReference type="GeneID" id="111012551"/>
<evidence type="ECO:0000256" key="9">
    <source>
        <dbReference type="ARBA" id="ARBA00023452"/>
    </source>
</evidence>
<proteinExistence type="inferred from homology"/>
<evidence type="ECO:0000256" key="10">
    <source>
        <dbReference type="PROSITE-ProRule" id="PRU00042"/>
    </source>
</evidence>
<dbReference type="GO" id="GO:0003700">
    <property type="term" value="F:DNA-binding transcription factor activity"/>
    <property type="evidence" value="ECO:0007669"/>
    <property type="project" value="InterPro"/>
</dbReference>
<evidence type="ECO:0000256" key="8">
    <source>
        <dbReference type="ARBA" id="ARBA00023242"/>
    </source>
</evidence>
<dbReference type="Proteomes" id="UP000504603">
    <property type="component" value="Unplaced"/>
</dbReference>
<evidence type="ECO:0000313" key="13">
    <source>
        <dbReference type="Proteomes" id="UP000504603"/>
    </source>
</evidence>
<evidence type="ECO:0000256" key="2">
    <source>
        <dbReference type="ARBA" id="ARBA00022723"/>
    </source>
</evidence>
<evidence type="ECO:0000256" key="6">
    <source>
        <dbReference type="ARBA" id="ARBA00023015"/>
    </source>
</evidence>
<dbReference type="GO" id="GO:0005634">
    <property type="term" value="C:nucleus"/>
    <property type="evidence" value="ECO:0007669"/>
    <property type="project" value="UniProtKB-SubCell"/>
</dbReference>
<dbReference type="RefSeq" id="XP_022142412.1">
    <property type="nucleotide sequence ID" value="XM_022286720.1"/>
</dbReference>
<sequence length="327" mass="37107">MGLRNHMAEENIFCLQSPNFIEWLKPHSPSSSSSPSISLSSSSSSSSSLRNDRNFISRTIQCVAGSNPDQECFASRCLPLFLETKASMKKEEEGQYLEVKEEDGDREKVEVGLHIGLPNMGDVLVAERNMNVCVKKEESVKKSFPSFNTQGRFWIPTPAQILVGPMQFACSICNKSFNRYNNMQMHMWGHGSEYRKGPESLRGTQPAAMLRLPCFCCAQGCKNNINHPRAKPLKDFRTLQTHYKRKHGSKPFMCRKCGKTLAVKGDWRTHEKNCGKLWFCTCGSDFKHKRSLKDHIRSFGKGHSPLCPVLEDHDKEYCLTASEQEDE</sequence>
<dbReference type="OrthoDB" id="6077919at2759"/>
<keyword evidence="13" id="KW-1185">Reference proteome</keyword>
<evidence type="ECO:0000313" key="14">
    <source>
        <dbReference type="RefSeq" id="XP_022142412.1"/>
    </source>
</evidence>
<comment type="subcellular location">
    <subcellularLocation>
        <location evidence="1">Nucleus</location>
    </subcellularLocation>
</comment>
<evidence type="ECO:0000256" key="4">
    <source>
        <dbReference type="ARBA" id="ARBA00022771"/>
    </source>
</evidence>
<keyword evidence="4 10" id="KW-0863">Zinc-finger</keyword>
<name>A0A6J1CMP2_MOMCH</name>
<evidence type="ECO:0000256" key="7">
    <source>
        <dbReference type="ARBA" id="ARBA00023163"/>
    </source>
</evidence>
<keyword evidence="6" id="KW-0805">Transcription regulation</keyword>
<evidence type="ECO:0000256" key="5">
    <source>
        <dbReference type="ARBA" id="ARBA00022833"/>
    </source>
</evidence>
<evidence type="ECO:0000256" key="1">
    <source>
        <dbReference type="ARBA" id="ARBA00004123"/>
    </source>
</evidence>
<dbReference type="InterPro" id="IPR055187">
    <property type="entry name" value="C2CH-3rd_BIRD-IDD"/>
</dbReference>
<evidence type="ECO:0000256" key="11">
    <source>
        <dbReference type="SAM" id="MobiDB-lite"/>
    </source>
</evidence>
<dbReference type="PANTHER" id="PTHR45878">
    <property type="entry name" value="ZINC FINGER PROTEIN WIP2"/>
    <property type="match status" value="1"/>
</dbReference>
<dbReference type="KEGG" id="mcha:111012551"/>
<dbReference type="Gene3D" id="3.30.160.60">
    <property type="entry name" value="Classic Zinc Finger"/>
    <property type="match status" value="2"/>
</dbReference>
<dbReference type="PROSITE" id="PS50157">
    <property type="entry name" value="ZINC_FINGER_C2H2_2"/>
    <property type="match status" value="1"/>
</dbReference>
<evidence type="ECO:0000256" key="3">
    <source>
        <dbReference type="ARBA" id="ARBA00022737"/>
    </source>
</evidence>
<keyword evidence="7" id="KW-0804">Transcription</keyword>
<dbReference type="Pfam" id="PF22995">
    <property type="entry name" value="C2CH-3rd_BIRD-IDD"/>
    <property type="match status" value="1"/>
</dbReference>
<dbReference type="AlphaFoldDB" id="A0A6J1CMP2"/>
<comment type="similarity">
    <text evidence="9">Belongs to the WIP C2H2-type zinc-finger protein family.</text>
</comment>
<feature type="compositionally biased region" description="Low complexity" evidence="11">
    <location>
        <begin position="30"/>
        <end position="49"/>
    </location>
</feature>
<keyword evidence="8" id="KW-0539">Nucleus</keyword>
<keyword evidence="2" id="KW-0479">Metal-binding</keyword>